<evidence type="ECO:0000256" key="2">
    <source>
        <dbReference type="SAM" id="SignalP"/>
    </source>
</evidence>
<dbReference type="AlphaFoldDB" id="Q46PL7"/>
<dbReference type="EMBL" id="CP000091">
    <property type="protein sequence ID" value="AAZ64917.1"/>
    <property type="molecule type" value="Genomic_DNA"/>
</dbReference>
<keyword evidence="2" id="KW-0732">Signal</keyword>
<proteinExistence type="predicted"/>
<dbReference type="HOGENOM" id="CLU_136209_4_0_4"/>
<dbReference type="KEGG" id="reu:Reut_B5572"/>
<feature type="region of interest" description="Disordered" evidence="1">
    <location>
        <begin position="78"/>
        <end position="109"/>
    </location>
</feature>
<evidence type="ECO:0000256" key="1">
    <source>
        <dbReference type="SAM" id="MobiDB-lite"/>
    </source>
</evidence>
<dbReference type="eggNOG" id="ENOG502ZXPP">
    <property type="taxonomic scope" value="Bacteria"/>
</dbReference>
<name>Q46PL7_CUPPJ</name>
<evidence type="ECO:0000313" key="3">
    <source>
        <dbReference type="EMBL" id="AAZ64917.1"/>
    </source>
</evidence>
<accession>Q46PL7</accession>
<organism evidence="3">
    <name type="scientific">Cupriavidus pinatubonensis (strain JMP 134 / LMG 1197)</name>
    <name type="common">Cupriavidus necator (strain JMP 134)</name>
    <dbReference type="NCBI Taxonomy" id="264198"/>
    <lineage>
        <taxon>Bacteria</taxon>
        <taxon>Pseudomonadati</taxon>
        <taxon>Pseudomonadota</taxon>
        <taxon>Betaproteobacteria</taxon>
        <taxon>Burkholderiales</taxon>
        <taxon>Burkholderiaceae</taxon>
        <taxon>Cupriavidus</taxon>
    </lineage>
</organism>
<feature type="compositionally biased region" description="Basic and acidic residues" evidence="1">
    <location>
        <begin position="99"/>
        <end position="109"/>
    </location>
</feature>
<feature type="signal peptide" evidence="2">
    <location>
        <begin position="1"/>
        <end position="32"/>
    </location>
</feature>
<gene>
    <name evidence="3" type="ordered locus">Reut_B5572</name>
</gene>
<reference evidence="3" key="1">
    <citation type="submission" date="2005-08" db="EMBL/GenBank/DDBJ databases">
        <title>Complete sequence of chromosome 2 of Ralstonia eutropha JMP134.</title>
        <authorList>
            <person name="Copeland A."/>
            <person name="Lucas S."/>
            <person name="Lapidus A."/>
            <person name="Barry K."/>
            <person name="Detter J.C."/>
            <person name="Glavina T."/>
            <person name="Hammon N."/>
            <person name="Israni S."/>
            <person name="Pitluck S."/>
            <person name="Goltsman E."/>
            <person name="Martinez M."/>
            <person name="Schmutz J."/>
            <person name="Larimer F."/>
            <person name="Land M."/>
            <person name="Lykidis A."/>
            <person name="Richardson P."/>
        </authorList>
    </citation>
    <scope>NUCLEOTIDE SEQUENCE [LARGE SCALE GENOMIC DNA]</scope>
    <source>
        <strain evidence="3">JMP134</strain>
    </source>
</reference>
<protein>
    <submittedName>
        <fullName evidence="3">Uncharacterized protein</fullName>
    </submittedName>
</protein>
<sequence>MIMKTLAQRRNLATSVLCALGLTLAAASGAHAASPVSDLARLDGSIGRVGNVDPYLDGAKLGKVDPYTDGAKLGKVDPFTDGANLGKRDPYTDGARTVQESRDAFTDGA</sequence>
<feature type="chain" id="PRO_5004232533" evidence="2">
    <location>
        <begin position="33"/>
        <end position="109"/>
    </location>
</feature>